<proteinExistence type="predicted"/>
<evidence type="ECO:0000259" key="2">
    <source>
        <dbReference type="PROSITE" id="PS51832"/>
    </source>
</evidence>
<dbReference type="Gene3D" id="1.10.3210.10">
    <property type="entry name" value="Hypothetical protein af1432"/>
    <property type="match status" value="1"/>
</dbReference>
<accession>A0A077M3X9</accession>
<reference evidence="3 4" key="1">
    <citation type="journal article" date="2013" name="ISME J.">
        <title>A metabolic model for members of the genus Tetrasphaera involved in enhanced biological phosphorus removal.</title>
        <authorList>
            <person name="Kristiansen R."/>
            <person name="Nguyen H.T.T."/>
            <person name="Saunders A.M."/>
            <person name="Nielsen J.L."/>
            <person name="Wimmer R."/>
            <person name="Le V.Q."/>
            <person name="McIlroy S.J."/>
            <person name="Petrovski S."/>
            <person name="Seviour R.J."/>
            <person name="Calteau A."/>
            <person name="Nielsen K.L."/>
            <person name="Nielsen P.H."/>
        </authorList>
    </citation>
    <scope>NUCLEOTIDE SEQUENCE [LARGE SCALE GENOMIC DNA]</scope>
    <source>
        <strain evidence="3 4">T1-X7</strain>
    </source>
</reference>
<evidence type="ECO:0000256" key="1">
    <source>
        <dbReference type="SAM" id="Phobius"/>
    </source>
</evidence>
<comment type="caution">
    <text evidence="3">The sequence shown here is derived from an EMBL/GenBank/DDBJ whole genome shotgun (WGS) entry which is preliminary data.</text>
</comment>
<keyword evidence="1" id="KW-1133">Transmembrane helix</keyword>
<dbReference type="AlphaFoldDB" id="A0A077M3X9"/>
<dbReference type="OrthoDB" id="40937at2"/>
<evidence type="ECO:0000313" key="4">
    <source>
        <dbReference type="Proteomes" id="UP000035721"/>
    </source>
</evidence>
<feature type="transmembrane region" description="Helical" evidence="1">
    <location>
        <begin position="7"/>
        <end position="28"/>
    </location>
</feature>
<dbReference type="PROSITE" id="PS51832">
    <property type="entry name" value="HD_GYP"/>
    <property type="match status" value="1"/>
</dbReference>
<dbReference type="SUPFAM" id="SSF109604">
    <property type="entry name" value="HD-domain/PDEase-like"/>
    <property type="match status" value="1"/>
</dbReference>
<dbReference type="PANTHER" id="PTHR45228:SF4">
    <property type="entry name" value="LIPOPROTEIN"/>
    <property type="match status" value="1"/>
</dbReference>
<sequence>MRRLREPLGIATVLAAICVAVALVRVLLDGPQRWVVSNPVVVLCAAAIVFGEMRRTTSDERSAAPISVGAGLALALAPIHDGEDAIRSADVILVVGVALAVAALLRAAFGPRLPSPDLVARLLSVAATAYLVHVGPTSIFTWSMASDVSKGLIAVVLVLASAVGVIVEMTVRSWLRASAFHIPLRVVLRDAVTGGGGLALSVLATGPLVALVEPVIHAWAVPLCLTPLLLAQFAVRREEGTRRTYRETIATLSRLTDVTGYTPSGHARRVAQTSVDVGRELGLAQRELDELEYAALLHDLGQIALRVAIPGGATVLAAPADQRRIADDGALIVRRTGVLDDVAHVIERQTTPYRQVREFGEELPMASRIIKVVNAYDDLTEAAGGGPQGHDAALERIHLGLGYEYDPAVVDALHRVLTRRLAST</sequence>
<dbReference type="CDD" id="cd00077">
    <property type="entry name" value="HDc"/>
    <property type="match status" value="1"/>
</dbReference>
<feature type="transmembrane region" description="Helical" evidence="1">
    <location>
        <begin position="151"/>
        <end position="171"/>
    </location>
</feature>
<feature type="transmembrane region" description="Helical" evidence="1">
    <location>
        <begin position="34"/>
        <end position="51"/>
    </location>
</feature>
<feature type="transmembrane region" description="Helical" evidence="1">
    <location>
        <begin position="91"/>
        <end position="109"/>
    </location>
</feature>
<protein>
    <submittedName>
        <fullName evidence="3">Putative lipoprotein</fullName>
    </submittedName>
</protein>
<organism evidence="3 4">
    <name type="scientific">Nostocoides japonicum T1-X7</name>
    <dbReference type="NCBI Taxonomy" id="1194083"/>
    <lineage>
        <taxon>Bacteria</taxon>
        <taxon>Bacillati</taxon>
        <taxon>Actinomycetota</taxon>
        <taxon>Actinomycetes</taxon>
        <taxon>Micrococcales</taxon>
        <taxon>Intrasporangiaceae</taxon>
        <taxon>Nostocoides</taxon>
    </lineage>
</organism>
<keyword evidence="1" id="KW-0472">Membrane</keyword>
<dbReference type="Pfam" id="PF13487">
    <property type="entry name" value="HD_5"/>
    <property type="match status" value="1"/>
</dbReference>
<evidence type="ECO:0000313" key="3">
    <source>
        <dbReference type="EMBL" id="CCH79752.1"/>
    </source>
</evidence>
<feature type="transmembrane region" description="Helical" evidence="1">
    <location>
        <begin position="121"/>
        <end position="145"/>
    </location>
</feature>
<keyword evidence="4" id="KW-1185">Reference proteome</keyword>
<dbReference type="EMBL" id="CAJB01000388">
    <property type="protein sequence ID" value="CCH79752.1"/>
    <property type="molecule type" value="Genomic_DNA"/>
</dbReference>
<dbReference type="PANTHER" id="PTHR45228">
    <property type="entry name" value="CYCLIC DI-GMP PHOSPHODIESTERASE TM_0186-RELATED"/>
    <property type="match status" value="1"/>
</dbReference>
<dbReference type="RefSeq" id="WP_048551702.1">
    <property type="nucleotide sequence ID" value="NZ_HF570958.1"/>
</dbReference>
<dbReference type="InterPro" id="IPR003607">
    <property type="entry name" value="HD/PDEase_dom"/>
</dbReference>
<dbReference type="InterPro" id="IPR037522">
    <property type="entry name" value="HD_GYP_dom"/>
</dbReference>
<dbReference type="STRING" id="1194083.BN12_560011"/>
<name>A0A077M3X9_9MICO</name>
<gene>
    <name evidence="3" type="ORF">BN12_560011</name>
</gene>
<keyword evidence="3" id="KW-0449">Lipoprotein</keyword>
<dbReference type="InterPro" id="IPR052020">
    <property type="entry name" value="Cyclic_di-GMP/3'3'-cGAMP_PDE"/>
</dbReference>
<feature type="domain" description="HD-GYP" evidence="2">
    <location>
        <begin position="241"/>
        <end position="424"/>
    </location>
</feature>
<dbReference type="Proteomes" id="UP000035721">
    <property type="component" value="Unassembled WGS sequence"/>
</dbReference>
<keyword evidence="1" id="KW-0812">Transmembrane</keyword>